<keyword evidence="3" id="KW-0677">Repeat</keyword>
<feature type="domain" description="Sushi" evidence="6">
    <location>
        <begin position="188"/>
        <end position="244"/>
    </location>
</feature>
<dbReference type="Pfam" id="PF00084">
    <property type="entry name" value="Sushi"/>
    <property type="match status" value="7"/>
</dbReference>
<evidence type="ECO:0000313" key="7">
    <source>
        <dbReference type="Ensembl" id="ENSNVIP00000005740.1"/>
    </source>
</evidence>
<dbReference type="CDD" id="cd00033">
    <property type="entry name" value="CCP"/>
    <property type="match status" value="6"/>
</dbReference>
<evidence type="ECO:0000256" key="5">
    <source>
        <dbReference type="PROSITE-ProRule" id="PRU00302"/>
    </source>
</evidence>
<evidence type="ECO:0000256" key="3">
    <source>
        <dbReference type="ARBA" id="ARBA00022737"/>
    </source>
</evidence>
<dbReference type="FunFam" id="2.10.70.10:FF:000130">
    <property type="entry name" value="Complement factor H"/>
    <property type="match status" value="1"/>
</dbReference>
<dbReference type="PANTHER" id="PTHR45785:SF7">
    <property type="entry name" value="COMPLEMENT FACTOR H"/>
    <property type="match status" value="1"/>
</dbReference>
<evidence type="ECO:0000313" key="8">
    <source>
        <dbReference type="Proteomes" id="UP000694425"/>
    </source>
</evidence>
<dbReference type="InterPro" id="IPR000436">
    <property type="entry name" value="Sushi_SCR_CCP_dom"/>
</dbReference>
<feature type="disulfide bond" evidence="5">
    <location>
        <begin position="158"/>
        <end position="185"/>
    </location>
</feature>
<dbReference type="InterPro" id="IPR051503">
    <property type="entry name" value="ComplSys_Reg/VirEntry_Med"/>
</dbReference>
<dbReference type="FunFam" id="2.10.70.10:FF:000014">
    <property type="entry name" value="Membrane cofactor protein"/>
    <property type="match status" value="1"/>
</dbReference>
<feature type="domain" description="Sushi" evidence="6">
    <location>
        <begin position="245"/>
        <end position="302"/>
    </location>
</feature>
<organism evidence="7 8">
    <name type="scientific">Neovison vison</name>
    <name type="common">American mink</name>
    <name type="synonym">Mustela vison</name>
    <dbReference type="NCBI Taxonomy" id="452646"/>
    <lineage>
        <taxon>Eukaryota</taxon>
        <taxon>Metazoa</taxon>
        <taxon>Chordata</taxon>
        <taxon>Craniata</taxon>
        <taxon>Vertebrata</taxon>
        <taxon>Euteleostomi</taxon>
        <taxon>Mammalia</taxon>
        <taxon>Eutheria</taxon>
        <taxon>Laurasiatheria</taxon>
        <taxon>Carnivora</taxon>
        <taxon>Caniformia</taxon>
        <taxon>Musteloidea</taxon>
        <taxon>Mustelidae</taxon>
        <taxon>Mustelinae</taxon>
        <taxon>Neogale</taxon>
    </lineage>
</organism>
<feature type="domain" description="Sushi" evidence="6">
    <location>
        <begin position="1"/>
        <end position="62"/>
    </location>
</feature>
<sequence>CKEPPPRKQTEVLLGAWTAQTYPEGTRATYKCPPGFRTLGAIIMECKNGEWESLNPLRICRERPCGHPGDTPFGSFQLERGEEFVYGAKVVYTCNEGYQLLGRINFRECEPNGWSNDIPLCEVVKCLPVTEPENGRLTSTALEQDLDYTFGQVVHFHCNSGYKLDGPAEIHCSANGVWSGETPKCVEISCQKPEIANGQSSSPKQVYKENERLQYKCNSGYEYSDRGDAVCTKSGWTPSPSCKEVVCGPPYIQNGDYTPKVIQYRPGDKITYFCNKGFYPTGTKNIAICYGKHWDPPPKCSSKTCDVPEIKHGQLQIRHTYRSPFPAELGAYFYYTCDTNFVTPSKHSQGYITCTQRGWDPEEPCQRQCIFNYLKNGDSPRYAEKYYQGQTVRVKCHSGYSLQDKQTIMTCTENDWFPPPECISL</sequence>
<evidence type="ECO:0000256" key="4">
    <source>
        <dbReference type="ARBA" id="ARBA00023157"/>
    </source>
</evidence>
<comment type="caution">
    <text evidence="5">Lacks conserved residue(s) required for the propagation of feature annotation.</text>
</comment>
<dbReference type="Proteomes" id="UP000694425">
    <property type="component" value="Unplaced"/>
</dbReference>
<feature type="domain" description="Sushi" evidence="6">
    <location>
        <begin position="124"/>
        <end position="187"/>
    </location>
</feature>
<dbReference type="Ensembl" id="ENSNVIT00000006746.1">
    <property type="protein sequence ID" value="ENSNVIP00000005740.1"/>
    <property type="gene ID" value="ENSNVIG00000004614.1"/>
</dbReference>
<dbReference type="GeneTree" id="ENSGT00940000154386"/>
<evidence type="ECO:0000259" key="6">
    <source>
        <dbReference type="PROSITE" id="PS50923"/>
    </source>
</evidence>
<name>A0A8C7AMM8_NEOVI</name>
<reference evidence="7" key="1">
    <citation type="submission" date="2025-08" db="UniProtKB">
        <authorList>
            <consortium name="Ensembl"/>
        </authorList>
    </citation>
    <scope>IDENTIFICATION</scope>
</reference>
<keyword evidence="4 5" id="KW-1015">Disulfide bond</keyword>
<evidence type="ECO:0000256" key="1">
    <source>
        <dbReference type="ARBA" id="ARBA00022659"/>
    </source>
</evidence>
<reference evidence="7" key="2">
    <citation type="submission" date="2025-09" db="UniProtKB">
        <authorList>
            <consortium name="Ensembl"/>
        </authorList>
    </citation>
    <scope>IDENTIFICATION</scope>
</reference>
<feature type="disulfide bond" evidence="5">
    <location>
        <begin position="94"/>
        <end position="121"/>
    </location>
</feature>
<dbReference type="PROSITE" id="PS50923">
    <property type="entry name" value="SUSHI"/>
    <property type="match status" value="6"/>
</dbReference>
<dbReference type="InterPro" id="IPR035976">
    <property type="entry name" value="Sushi/SCR/CCP_sf"/>
</dbReference>
<proteinExistence type="predicted"/>
<protein>
    <recommendedName>
        <fullName evidence="6">Sushi domain-containing protein</fullName>
    </recommendedName>
</protein>
<keyword evidence="2" id="KW-0732">Signal</keyword>
<keyword evidence="8" id="KW-1185">Reference proteome</keyword>
<dbReference type="PANTHER" id="PTHR45785">
    <property type="entry name" value="COMPLEMENT FACTOR H-RELATED"/>
    <property type="match status" value="1"/>
</dbReference>
<accession>A0A8C7AMM8</accession>
<dbReference type="SMART" id="SM00032">
    <property type="entry name" value="CCP"/>
    <property type="match status" value="7"/>
</dbReference>
<feature type="domain" description="Sushi" evidence="6">
    <location>
        <begin position="367"/>
        <end position="424"/>
    </location>
</feature>
<dbReference type="AlphaFoldDB" id="A0A8C7AMM8"/>
<evidence type="ECO:0000256" key="2">
    <source>
        <dbReference type="ARBA" id="ARBA00022729"/>
    </source>
</evidence>
<keyword evidence="1 5" id="KW-0768">Sushi</keyword>
<feature type="domain" description="Sushi" evidence="6">
    <location>
        <begin position="63"/>
        <end position="123"/>
    </location>
</feature>
<dbReference type="Gene3D" id="2.10.70.10">
    <property type="entry name" value="Complement Module, domain 1"/>
    <property type="match status" value="7"/>
</dbReference>
<dbReference type="SUPFAM" id="SSF57535">
    <property type="entry name" value="Complement control module/SCR domain"/>
    <property type="match status" value="7"/>
</dbReference>